<dbReference type="InterPro" id="IPR003692">
    <property type="entry name" value="Hydantoinase_B"/>
</dbReference>
<dbReference type="GO" id="GO:0017168">
    <property type="term" value="F:5-oxoprolinase (ATP-hydrolyzing) activity"/>
    <property type="evidence" value="ECO:0007669"/>
    <property type="project" value="TreeGrafter"/>
</dbReference>
<dbReference type="PANTHER" id="PTHR11365:SF23">
    <property type="entry name" value="HYPOTHETICAL 5-OXOPROLINASE (EUROFUNG)-RELATED"/>
    <property type="match status" value="1"/>
</dbReference>
<reference evidence="2 3" key="1">
    <citation type="submission" date="2017-01" db="EMBL/GenBank/DDBJ databases">
        <authorList>
            <person name="Mah S.A."/>
            <person name="Swanson W.J."/>
            <person name="Moy G.W."/>
            <person name="Vacquier V.D."/>
        </authorList>
    </citation>
    <scope>NUCLEOTIDE SEQUENCE [LARGE SCALE GENOMIC DNA]</scope>
    <source>
        <strain evidence="2 3">DSM 26375</strain>
    </source>
</reference>
<name>A0A1N7N2K5_9RHOB</name>
<dbReference type="GO" id="GO:0006749">
    <property type="term" value="P:glutathione metabolic process"/>
    <property type="evidence" value="ECO:0007669"/>
    <property type="project" value="TreeGrafter"/>
</dbReference>
<accession>A0A1N7N2K5</accession>
<dbReference type="EMBL" id="FTOT01000003">
    <property type="protein sequence ID" value="SIS92562.1"/>
    <property type="molecule type" value="Genomic_DNA"/>
</dbReference>
<keyword evidence="3" id="KW-1185">Reference proteome</keyword>
<protein>
    <submittedName>
        <fullName evidence="2">N-methylhydantoinase B</fullName>
    </submittedName>
</protein>
<evidence type="ECO:0000313" key="2">
    <source>
        <dbReference type="EMBL" id="SIS92562.1"/>
    </source>
</evidence>
<feature type="domain" description="Hydantoinase B/oxoprolinase" evidence="1">
    <location>
        <begin position="13"/>
        <end position="539"/>
    </location>
</feature>
<dbReference type="InterPro" id="IPR045079">
    <property type="entry name" value="Oxoprolinase-like"/>
</dbReference>
<dbReference type="PANTHER" id="PTHR11365">
    <property type="entry name" value="5-OXOPROLINASE RELATED"/>
    <property type="match status" value="1"/>
</dbReference>
<dbReference type="Pfam" id="PF02538">
    <property type="entry name" value="Hydantoinase_B"/>
    <property type="match status" value="1"/>
</dbReference>
<evidence type="ECO:0000313" key="3">
    <source>
        <dbReference type="Proteomes" id="UP000186141"/>
    </source>
</evidence>
<dbReference type="RefSeq" id="WP_076530405.1">
    <property type="nucleotide sequence ID" value="NZ_BMEH01000003.1"/>
</dbReference>
<proteinExistence type="predicted"/>
<dbReference type="STRING" id="1086013.SAMN05421774_10374"/>
<dbReference type="OrthoDB" id="9761586at2"/>
<evidence type="ECO:0000259" key="1">
    <source>
        <dbReference type="Pfam" id="PF02538"/>
    </source>
</evidence>
<dbReference type="GO" id="GO:0005829">
    <property type="term" value="C:cytosol"/>
    <property type="evidence" value="ECO:0007669"/>
    <property type="project" value="TreeGrafter"/>
</dbReference>
<gene>
    <name evidence="2" type="ORF">SAMN05421774_10374</name>
</gene>
<dbReference type="AlphaFoldDB" id="A0A1N7N2K5"/>
<dbReference type="Proteomes" id="UP000186141">
    <property type="component" value="Unassembled WGS sequence"/>
</dbReference>
<sequence>MTNQTTTTAPAVNPITLEIVRNALTMIAEQIAGRMIRSGTSYIIKEMEDCSAALFDGQGRLLSESASIPIHLNCIGITLRTVLDHYYPLDTWRPGDVVITNDPYAGGESLSSHHTNDIIAFHPVFHRGRLVGFTALNVHHMDIGAMWMGTRGWGVEIWQEGLRIPPLKLIREGKRDEALMALILNNSRVPSILENDLMGEAAGIQVGAQEFTRLFDSYGQETVLACFDALIDQSERRTRAQIATIPDGTYQHEEQILDDGAKGGPYTLKLAMTVSGDEVTFDFTGTDPQIEGPINAPLSATMAATYYVMKCITDPDIANTEGCKAPVHIIAPKGSLVNAQLPAACFQRMIVCHSIVDLVMGAIAQAAPERAMADSCGCLYNSTVAPNLDTGEIGVASEVVPGGIGATAFADGIDVMSCHVTNCPIPPIEATEIEAPVLYLRREFAPDTGGAGRWRGGMGQVLEYRVLGEKPLFHHTSQKSVITPQGMMGGLAADGGGWIINRGTPDERRLPHAIGDVEFLRRGDTVTHVSPGGGGYGNPAERDPARIRADYRAGLISRQAAIRDYGLDPETQPAAAAN</sequence>
<organism evidence="2 3">
    <name type="scientific">Gemmobacter megaterium</name>
    <dbReference type="NCBI Taxonomy" id="1086013"/>
    <lineage>
        <taxon>Bacteria</taxon>
        <taxon>Pseudomonadati</taxon>
        <taxon>Pseudomonadota</taxon>
        <taxon>Alphaproteobacteria</taxon>
        <taxon>Rhodobacterales</taxon>
        <taxon>Paracoccaceae</taxon>
        <taxon>Gemmobacter</taxon>
    </lineage>
</organism>